<dbReference type="PANTHER" id="PTHR13600">
    <property type="entry name" value="LEUCINE CARBOXYL METHYLTRANSFERASE"/>
    <property type="match status" value="1"/>
</dbReference>
<keyword evidence="6 8" id="KW-0808">Transferase</keyword>
<feature type="binding site" evidence="9">
    <location>
        <position position="228"/>
    </location>
    <ligand>
        <name>S-adenosyl-L-methionine</name>
        <dbReference type="ChEBI" id="CHEBI:59789"/>
    </ligand>
</feature>
<feature type="region of interest" description="Disordered" evidence="10">
    <location>
        <begin position="16"/>
        <end position="48"/>
    </location>
</feature>
<evidence type="ECO:0000256" key="7">
    <source>
        <dbReference type="ARBA" id="ARBA00022691"/>
    </source>
</evidence>
<dbReference type="Gene3D" id="3.40.50.150">
    <property type="entry name" value="Vaccinia Virus protein VP39"/>
    <property type="match status" value="1"/>
</dbReference>
<dbReference type="Proteomes" id="UP000289323">
    <property type="component" value="Unassembled WGS sequence"/>
</dbReference>
<dbReference type="PIRSF" id="PIRSF016305">
    <property type="entry name" value="LCM_mtfrase"/>
    <property type="match status" value="1"/>
</dbReference>
<comment type="catalytic activity">
    <reaction evidence="1 8">
        <text>[phosphatase 2A protein]-C-terminal L-leucine + S-adenosyl-L-methionine = [phosphatase 2A protein]-C-terminal L-leucine methyl ester + S-adenosyl-L-homocysteine</text>
        <dbReference type="Rhea" id="RHEA:48544"/>
        <dbReference type="Rhea" id="RHEA-COMP:12134"/>
        <dbReference type="Rhea" id="RHEA-COMP:12135"/>
        <dbReference type="ChEBI" id="CHEBI:57856"/>
        <dbReference type="ChEBI" id="CHEBI:59789"/>
        <dbReference type="ChEBI" id="CHEBI:90516"/>
        <dbReference type="ChEBI" id="CHEBI:90517"/>
        <dbReference type="EC" id="2.1.1.233"/>
    </reaction>
</comment>
<evidence type="ECO:0000256" key="2">
    <source>
        <dbReference type="ARBA" id="ARBA00010703"/>
    </source>
</evidence>
<dbReference type="InterPro" id="IPR007213">
    <property type="entry name" value="Ppm1/Ppm2/Tcmp"/>
</dbReference>
<keyword evidence="7 8" id="KW-0949">S-adenosyl-L-methionine</keyword>
<dbReference type="GO" id="GO:0032259">
    <property type="term" value="P:methylation"/>
    <property type="evidence" value="ECO:0007669"/>
    <property type="project" value="UniProtKB-KW"/>
</dbReference>
<sequence>MAAPSIPNLLSLRGELAGTGRGRGRGRGRGGAGPSTSGPGSSHDATIQGTDTDAAVSRLSAVDLGYLPDPFARLFVQGPGTRRLPIINRGTYTRTTAIDMLVDRFLATTNPGETRQIVSLGAGTDTRCLRLFTAPANHRNIAYHEIDFPTIMARKQAIISSTPSLRAILTTPEQLTTPETTTAWQCHSLTPNSNNSLTLHGLDLRTLTATSAVLPQLLPDAPTLLLSECCLCYLAPSEASALLGIFSSGLLCSRSLAVVLYEPVQPHDAFGRTMVSNLAARGIAMPTLEAYPTPADQERRLLAEAGLARARCRTVDRIWDAWVRDEEKERVDALEGGLDEVEEWRLLAGHYVQQEEEAEKEEDGEEEEDGRWSGNRKYACSGGS</sequence>
<evidence type="ECO:0000256" key="9">
    <source>
        <dbReference type="PIRSR" id="PIRSR016305-1"/>
    </source>
</evidence>
<evidence type="ECO:0000256" key="1">
    <source>
        <dbReference type="ARBA" id="ARBA00000724"/>
    </source>
</evidence>
<evidence type="ECO:0000313" key="12">
    <source>
        <dbReference type="Proteomes" id="UP000289323"/>
    </source>
</evidence>
<keyword evidence="5 8" id="KW-0489">Methyltransferase</keyword>
<reference evidence="11 12" key="1">
    <citation type="submission" date="2018-04" db="EMBL/GenBank/DDBJ databases">
        <authorList>
            <person name="Huttner S."/>
            <person name="Dainat J."/>
        </authorList>
    </citation>
    <scope>NUCLEOTIDE SEQUENCE [LARGE SCALE GENOMIC DNA]</scope>
</reference>
<dbReference type="InterPro" id="IPR016651">
    <property type="entry name" value="LCMT1"/>
</dbReference>
<evidence type="ECO:0000313" key="11">
    <source>
        <dbReference type="EMBL" id="SPQ20068.1"/>
    </source>
</evidence>
<evidence type="ECO:0000256" key="6">
    <source>
        <dbReference type="ARBA" id="ARBA00022679"/>
    </source>
</evidence>
<dbReference type="EC" id="2.1.1.233" evidence="3 8"/>
<protein>
    <recommendedName>
        <fullName evidence="4 8">Leucine carboxyl methyltransferase 1</fullName>
        <ecNumber evidence="3 8">2.1.1.233</ecNumber>
    </recommendedName>
</protein>
<feature type="region of interest" description="Disordered" evidence="10">
    <location>
        <begin position="353"/>
        <end position="384"/>
    </location>
</feature>
<dbReference type="SUPFAM" id="SSF53335">
    <property type="entry name" value="S-adenosyl-L-methionine-dependent methyltransferases"/>
    <property type="match status" value="1"/>
</dbReference>
<comment type="function">
    <text evidence="8">Methylates the carboxyl group of the C-terminal leucine residue of protein phosphatase 2A catalytic subunits to form alpha-leucine ester residues.</text>
</comment>
<accession>A0A3S4BH95</accession>
<gene>
    <name evidence="11" type="ORF">TT172_LOCUS2487</name>
</gene>
<evidence type="ECO:0000256" key="8">
    <source>
        <dbReference type="PIRNR" id="PIRNR016305"/>
    </source>
</evidence>
<dbReference type="Pfam" id="PF04072">
    <property type="entry name" value="LCM"/>
    <property type="match status" value="1"/>
</dbReference>
<feature type="binding site" evidence="9">
    <location>
        <begin position="203"/>
        <end position="204"/>
    </location>
    <ligand>
        <name>S-adenosyl-L-methionine</name>
        <dbReference type="ChEBI" id="CHEBI:59789"/>
    </ligand>
</feature>
<proteinExistence type="inferred from homology"/>
<evidence type="ECO:0000256" key="4">
    <source>
        <dbReference type="ARBA" id="ARBA00017497"/>
    </source>
</evidence>
<dbReference type="InterPro" id="IPR029063">
    <property type="entry name" value="SAM-dependent_MTases_sf"/>
</dbReference>
<feature type="binding site" evidence="9">
    <location>
        <position position="94"/>
    </location>
    <ligand>
        <name>S-adenosyl-L-methionine</name>
        <dbReference type="ChEBI" id="CHEBI:59789"/>
    </ligand>
</feature>
<comment type="similarity">
    <text evidence="2 8">Belongs to the methyltransferase superfamily. LCMT family.</text>
</comment>
<evidence type="ECO:0000256" key="3">
    <source>
        <dbReference type="ARBA" id="ARBA00012834"/>
    </source>
</evidence>
<feature type="compositionally biased region" description="Acidic residues" evidence="10">
    <location>
        <begin position="354"/>
        <end position="369"/>
    </location>
</feature>
<organism evidence="11 12">
    <name type="scientific">Thermothielavioides terrestris</name>
    <dbReference type="NCBI Taxonomy" id="2587410"/>
    <lineage>
        <taxon>Eukaryota</taxon>
        <taxon>Fungi</taxon>
        <taxon>Dikarya</taxon>
        <taxon>Ascomycota</taxon>
        <taxon>Pezizomycotina</taxon>
        <taxon>Sordariomycetes</taxon>
        <taxon>Sordariomycetidae</taxon>
        <taxon>Sordariales</taxon>
        <taxon>Chaetomiaceae</taxon>
        <taxon>Thermothielavioides</taxon>
    </lineage>
</organism>
<dbReference type="GO" id="GO:0018423">
    <property type="term" value="F:protein C-terminal leucine carboxyl O-methyltransferase activity"/>
    <property type="evidence" value="ECO:0007669"/>
    <property type="project" value="UniProtKB-EC"/>
</dbReference>
<evidence type="ECO:0000256" key="5">
    <source>
        <dbReference type="ARBA" id="ARBA00022603"/>
    </source>
</evidence>
<dbReference type="PANTHER" id="PTHR13600:SF21">
    <property type="entry name" value="LEUCINE CARBOXYL METHYLTRANSFERASE 1"/>
    <property type="match status" value="1"/>
</dbReference>
<feature type="binding site" evidence="9">
    <location>
        <position position="121"/>
    </location>
    <ligand>
        <name>S-adenosyl-L-methionine</name>
        <dbReference type="ChEBI" id="CHEBI:59789"/>
    </ligand>
</feature>
<dbReference type="EMBL" id="OUUZ01000003">
    <property type="protein sequence ID" value="SPQ20068.1"/>
    <property type="molecule type" value="Genomic_DNA"/>
</dbReference>
<evidence type="ECO:0000256" key="10">
    <source>
        <dbReference type="SAM" id="MobiDB-lite"/>
    </source>
</evidence>
<dbReference type="AlphaFoldDB" id="A0A3S4BH95"/>
<name>A0A3S4BH95_9PEZI</name>